<reference evidence="5" key="1">
    <citation type="submission" date="2017-11" db="EMBL/GenBank/DDBJ databases">
        <title>The draft genome sequence of Chromatocurvus sp. F02.</title>
        <authorList>
            <person name="Du Z.-J."/>
            <person name="Chang Y.-Q."/>
        </authorList>
    </citation>
    <scope>NUCLEOTIDE SEQUENCE [LARGE SCALE GENOMIC DNA]</scope>
    <source>
        <strain evidence="5">F02</strain>
    </source>
</reference>
<dbReference type="Pfam" id="PF02321">
    <property type="entry name" value="OEP"/>
    <property type="match status" value="1"/>
</dbReference>
<evidence type="ECO:0000256" key="1">
    <source>
        <dbReference type="ARBA" id="ARBA00007613"/>
    </source>
</evidence>
<feature type="coiled-coil region" evidence="2">
    <location>
        <begin position="92"/>
        <end position="152"/>
    </location>
</feature>
<evidence type="ECO:0000313" key="5">
    <source>
        <dbReference type="Proteomes" id="UP000234845"/>
    </source>
</evidence>
<dbReference type="Proteomes" id="UP000234845">
    <property type="component" value="Unassembled WGS sequence"/>
</dbReference>
<feature type="signal peptide" evidence="3">
    <location>
        <begin position="1"/>
        <end position="18"/>
    </location>
</feature>
<keyword evidence="5" id="KW-1185">Reference proteome</keyword>
<dbReference type="GO" id="GO:0015562">
    <property type="term" value="F:efflux transmembrane transporter activity"/>
    <property type="evidence" value="ECO:0007669"/>
    <property type="project" value="InterPro"/>
</dbReference>
<dbReference type="RefSeq" id="WP_101521765.1">
    <property type="nucleotide sequence ID" value="NZ_PKLZ01000008.1"/>
</dbReference>
<organism evidence="4 5">
    <name type="scientific">Kineobactrum sediminis</name>
    <dbReference type="NCBI Taxonomy" id="1905677"/>
    <lineage>
        <taxon>Bacteria</taxon>
        <taxon>Pseudomonadati</taxon>
        <taxon>Pseudomonadota</taxon>
        <taxon>Gammaproteobacteria</taxon>
        <taxon>Cellvibrionales</taxon>
        <taxon>Halieaceae</taxon>
        <taxon>Kineobactrum</taxon>
    </lineage>
</organism>
<dbReference type="InterPro" id="IPR010131">
    <property type="entry name" value="MdtP/NodT-like"/>
</dbReference>
<dbReference type="Gene3D" id="1.20.1600.10">
    <property type="entry name" value="Outer membrane efflux proteins (OEP)"/>
    <property type="match status" value="1"/>
</dbReference>
<name>A0A2N5Y292_9GAMM</name>
<dbReference type="InterPro" id="IPR003423">
    <property type="entry name" value="OMP_efflux"/>
</dbReference>
<comment type="similarity">
    <text evidence="1">Belongs to the outer membrane factor (OMF) (TC 1.B.17) family.</text>
</comment>
<dbReference type="PANTHER" id="PTHR30203">
    <property type="entry name" value="OUTER MEMBRANE CATION EFFLUX PROTEIN"/>
    <property type="match status" value="1"/>
</dbReference>
<dbReference type="SUPFAM" id="SSF56954">
    <property type="entry name" value="Outer membrane efflux proteins (OEP)"/>
    <property type="match status" value="1"/>
</dbReference>
<keyword evidence="2" id="KW-0175">Coiled coil</keyword>
<evidence type="ECO:0000256" key="3">
    <source>
        <dbReference type="SAM" id="SignalP"/>
    </source>
</evidence>
<sequence length="394" mass="43563">MRLILGSILFLVSGSLLASGLAEYEAVEQALRRPAITNQLDARRGIARGRVESAGRWDNPEIEYDWESLDYAGGSVDENSFLVRQRFDLAGVKRLERLSASLDMEAEQARIELSKRELVSQVREVFYSAMAAKRRQREVKRWQARLEELALAIAARVQAGDVSRYDETRVARELALLEGESLAVSSEAESARDGLATLTGQESFELLGQVLPPGAPPDSLPSLVGRHPLLDALGAEADSAAQLQEAANRERWPQVSLGLGYKESRQPGMQADGTMISLGIELPLFDRGQGRKNTAKERSRLITVERQLEEQRLLVEARAIVRRWQASIGAVDALGREQSQGLIGMAEAAYEAGEISVMELMDAWRAELNTQLQLISSSLAARQAYIDWQTFTGE</sequence>
<protein>
    <recommendedName>
        <fullName evidence="6">TolC family protein</fullName>
    </recommendedName>
</protein>
<proteinExistence type="inferred from homology"/>
<feature type="chain" id="PRO_5014957089" description="TolC family protein" evidence="3">
    <location>
        <begin position="19"/>
        <end position="394"/>
    </location>
</feature>
<evidence type="ECO:0000256" key="2">
    <source>
        <dbReference type="SAM" id="Coils"/>
    </source>
</evidence>
<comment type="caution">
    <text evidence="4">The sequence shown here is derived from an EMBL/GenBank/DDBJ whole genome shotgun (WGS) entry which is preliminary data.</text>
</comment>
<dbReference type="OrthoDB" id="9772909at2"/>
<dbReference type="PANTHER" id="PTHR30203:SF24">
    <property type="entry name" value="BLR4935 PROTEIN"/>
    <property type="match status" value="1"/>
</dbReference>
<accession>A0A2N5Y292</accession>
<evidence type="ECO:0000313" key="4">
    <source>
        <dbReference type="EMBL" id="PLW82513.1"/>
    </source>
</evidence>
<dbReference type="EMBL" id="PKLZ01000008">
    <property type="protein sequence ID" value="PLW82513.1"/>
    <property type="molecule type" value="Genomic_DNA"/>
</dbReference>
<gene>
    <name evidence="4" type="ORF">CWI75_12240</name>
</gene>
<evidence type="ECO:0008006" key="6">
    <source>
        <dbReference type="Google" id="ProtNLM"/>
    </source>
</evidence>
<keyword evidence="3" id="KW-0732">Signal</keyword>
<dbReference type="AlphaFoldDB" id="A0A2N5Y292"/>